<evidence type="ECO:0000313" key="1">
    <source>
        <dbReference type="EMBL" id="JAH50575.1"/>
    </source>
</evidence>
<sequence length="31" mass="3809">MLDFLISIKIGCVCWPHRDLHQHYLYTTSWM</sequence>
<reference evidence="1" key="1">
    <citation type="submission" date="2014-11" db="EMBL/GenBank/DDBJ databases">
        <authorList>
            <person name="Amaro Gonzalez C."/>
        </authorList>
    </citation>
    <scope>NUCLEOTIDE SEQUENCE</scope>
</reference>
<accession>A0A0E9TCE2</accession>
<reference evidence="1" key="2">
    <citation type="journal article" date="2015" name="Fish Shellfish Immunol.">
        <title>Early steps in the European eel (Anguilla anguilla)-Vibrio vulnificus interaction in the gills: Role of the RtxA13 toxin.</title>
        <authorList>
            <person name="Callol A."/>
            <person name="Pajuelo D."/>
            <person name="Ebbesson L."/>
            <person name="Teles M."/>
            <person name="MacKenzie S."/>
            <person name="Amaro C."/>
        </authorList>
    </citation>
    <scope>NUCLEOTIDE SEQUENCE</scope>
</reference>
<name>A0A0E9TCE2_ANGAN</name>
<protein>
    <submittedName>
        <fullName evidence="1">Uncharacterized protein</fullName>
    </submittedName>
</protein>
<proteinExistence type="predicted"/>
<dbReference type="EMBL" id="GBXM01058002">
    <property type="protein sequence ID" value="JAH50575.1"/>
    <property type="molecule type" value="Transcribed_RNA"/>
</dbReference>
<organism evidence="1">
    <name type="scientific">Anguilla anguilla</name>
    <name type="common">European freshwater eel</name>
    <name type="synonym">Muraena anguilla</name>
    <dbReference type="NCBI Taxonomy" id="7936"/>
    <lineage>
        <taxon>Eukaryota</taxon>
        <taxon>Metazoa</taxon>
        <taxon>Chordata</taxon>
        <taxon>Craniata</taxon>
        <taxon>Vertebrata</taxon>
        <taxon>Euteleostomi</taxon>
        <taxon>Actinopterygii</taxon>
        <taxon>Neopterygii</taxon>
        <taxon>Teleostei</taxon>
        <taxon>Anguilliformes</taxon>
        <taxon>Anguillidae</taxon>
        <taxon>Anguilla</taxon>
    </lineage>
</organism>
<dbReference type="AlphaFoldDB" id="A0A0E9TCE2"/>